<dbReference type="GO" id="GO:0005886">
    <property type="term" value="C:plasma membrane"/>
    <property type="evidence" value="ECO:0007669"/>
    <property type="project" value="TreeGrafter"/>
</dbReference>
<evidence type="ECO:0000256" key="6">
    <source>
        <dbReference type="ARBA" id="ARBA00022833"/>
    </source>
</evidence>
<evidence type="ECO:0000259" key="11">
    <source>
        <dbReference type="Pfam" id="PF05649"/>
    </source>
</evidence>
<dbReference type="PANTHER" id="PTHR11733">
    <property type="entry name" value="ZINC METALLOPROTEASE FAMILY M13 NEPRILYSIN-RELATED"/>
    <property type="match status" value="1"/>
</dbReference>
<evidence type="ECO:0000256" key="7">
    <source>
        <dbReference type="ARBA" id="ARBA00023049"/>
    </source>
</evidence>
<evidence type="ECO:0000256" key="4">
    <source>
        <dbReference type="ARBA" id="ARBA00022723"/>
    </source>
</evidence>
<dbReference type="OMA" id="FGWAQVW"/>
<dbReference type="InterPro" id="IPR008753">
    <property type="entry name" value="Peptidase_M13_N"/>
</dbReference>
<dbReference type="GO" id="GO:0004222">
    <property type="term" value="F:metalloendopeptidase activity"/>
    <property type="evidence" value="ECO:0007669"/>
    <property type="project" value="InterPro"/>
</dbReference>
<keyword evidence="6" id="KW-0862">Zinc</keyword>
<dbReference type="GO" id="GO:0016485">
    <property type="term" value="P:protein processing"/>
    <property type="evidence" value="ECO:0007669"/>
    <property type="project" value="TreeGrafter"/>
</dbReference>
<keyword evidence="9" id="KW-0812">Transmembrane</keyword>
<proteinExistence type="inferred from homology"/>
<dbReference type="PROSITE" id="PS51885">
    <property type="entry name" value="NEPRILYSIN"/>
    <property type="match status" value="1"/>
</dbReference>
<dbReference type="InterPro" id="IPR018497">
    <property type="entry name" value="Peptidase_M13_C"/>
</dbReference>
<dbReference type="OrthoDB" id="6475849at2759"/>
<evidence type="ECO:0000256" key="3">
    <source>
        <dbReference type="ARBA" id="ARBA00022670"/>
    </source>
</evidence>
<evidence type="ECO:0000256" key="8">
    <source>
        <dbReference type="SAM" id="MobiDB-lite"/>
    </source>
</evidence>
<keyword evidence="7" id="KW-0482">Metalloprotease</keyword>
<evidence type="ECO:0000313" key="12">
    <source>
        <dbReference type="EMBL" id="KJA18569.1"/>
    </source>
</evidence>
<dbReference type="Proteomes" id="UP000054270">
    <property type="component" value="Unassembled WGS sequence"/>
</dbReference>
<keyword evidence="13" id="KW-1185">Reference proteome</keyword>
<evidence type="ECO:0008006" key="14">
    <source>
        <dbReference type="Google" id="ProtNLM"/>
    </source>
</evidence>
<dbReference type="InterPro" id="IPR000718">
    <property type="entry name" value="Peptidase_M13"/>
</dbReference>
<dbReference type="Pfam" id="PF05649">
    <property type="entry name" value="Peptidase_M13_N"/>
    <property type="match status" value="1"/>
</dbReference>
<dbReference type="STRING" id="945553.A0A0D2NHY6"/>
<keyword evidence="4" id="KW-0479">Metal-binding</keyword>
<keyword evidence="9" id="KW-0472">Membrane</keyword>
<protein>
    <recommendedName>
        <fullName evidence="14">Endothelin-converting enzyme 1</fullName>
    </recommendedName>
</protein>
<gene>
    <name evidence="12" type="ORF">HYPSUDRAFT_69804</name>
</gene>
<dbReference type="AlphaFoldDB" id="A0A0D2NHY6"/>
<evidence type="ECO:0000313" key="13">
    <source>
        <dbReference type="Proteomes" id="UP000054270"/>
    </source>
</evidence>
<dbReference type="InterPro" id="IPR042089">
    <property type="entry name" value="Peptidase_M13_dom_2"/>
</dbReference>
<comment type="similarity">
    <text evidence="2">Belongs to the peptidase M13 family.</text>
</comment>
<dbReference type="Gene3D" id="1.10.1380.10">
    <property type="entry name" value="Neutral endopeptidase , domain2"/>
    <property type="match status" value="1"/>
</dbReference>
<feature type="domain" description="Peptidase M13 N-terminal" evidence="11">
    <location>
        <begin position="152"/>
        <end position="591"/>
    </location>
</feature>
<reference evidence="13" key="1">
    <citation type="submission" date="2014-04" db="EMBL/GenBank/DDBJ databases">
        <title>Evolutionary Origins and Diversification of the Mycorrhizal Mutualists.</title>
        <authorList>
            <consortium name="DOE Joint Genome Institute"/>
            <consortium name="Mycorrhizal Genomics Consortium"/>
            <person name="Kohler A."/>
            <person name="Kuo A."/>
            <person name="Nagy L.G."/>
            <person name="Floudas D."/>
            <person name="Copeland A."/>
            <person name="Barry K.W."/>
            <person name="Cichocki N."/>
            <person name="Veneault-Fourrey C."/>
            <person name="LaButti K."/>
            <person name="Lindquist E.A."/>
            <person name="Lipzen A."/>
            <person name="Lundell T."/>
            <person name="Morin E."/>
            <person name="Murat C."/>
            <person name="Riley R."/>
            <person name="Ohm R."/>
            <person name="Sun H."/>
            <person name="Tunlid A."/>
            <person name="Henrissat B."/>
            <person name="Grigoriev I.V."/>
            <person name="Hibbett D.S."/>
            <person name="Martin F."/>
        </authorList>
    </citation>
    <scope>NUCLEOTIDE SEQUENCE [LARGE SCALE GENOMIC DNA]</scope>
    <source>
        <strain evidence="13">FD-334 SS-4</strain>
    </source>
</reference>
<dbReference type="EMBL" id="KN817587">
    <property type="protein sequence ID" value="KJA18569.1"/>
    <property type="molecule type" value="Genomic_DNA"/>
</dbReference>
<comment type="cofactor">
    <cofactor evidence="1">
        <name>Zn(2+)</name>
        <dbReference type="ChEBI" id="CHEBI:29105"/>
    </cofactor>
</comment>
<dbReference type="Pfam" id="PF01431">
    <property type="entry name" value="Peptidase_M13"/>
    <property type="match status" value="2"/>
</dbReference>
<feature type="region of interest" description="Disordered" evidence="8">
    <location>
        <begin position="1"/>
        <end position="27"/>
    </location>
</feature>
<feature type="domain" description="Peptidase M13 C-terminal" evidence="10">
    <location>
        <begin position="652"/>
        <end position="754"/>
    </location>
</feature>
<dbReference type="SUPFAM" id="SSF55486">
    <property type="entry name" value="Metalloproteases ('zincins'), catalytic domain"/>
    <property type="match status" value="1"/>
</dbReference>
<dbReference type="PRINTS" id="PR00786">
    <property type="entry name" value="NEPRILYSIN"/>
</dbReference>
<dbReference type="PANTHER" id="PTHR11733:SF167">
    <property type="entry name" value="FI17812P1-RELATED"/>
    <property type="match status" value="1"/>
</dbReference>
<evidence type="ECO:0000256" key="5">
    <source>
        <dbReference type="ARBA" id="ARBA00022801"/>
    </source>
</evidence>
<keyword evidence="3" id="KW-0645">Protease</keyword>
<evidence type="ECO:0000256" key="2">
    <source>
        <dbReference type="ARBA" id="ARBA00007357"/>
    </source>
</evidence>
<accession>A0A0D2NHY6</accession>
<name>A0A0D2NHY6_HYPSF</name>
<sequence>MARSSTDQENAPLLSDHGSEEDYSPTARSTFGERLNSVAQEPLTPLTKILLVLGLVLLLTSSVFIGLFSGAQHRLNGGGGHTHTETITITTTEKVPASSVPVSLTTTTTIVTTTAPPLPVPTTVPEEKPCLEAHCIVLSASILSSLDTTQDPCENFYDFTNGGWLKAHPLPADKSSFGNFEALAQENRQIIKEILESTSSISPVDDQILTKLRDFYGSCLDEDKLNDIGAAPLLHLAKTVQSLYNGTNPSISNDEPQDKANVKGLTAAVAFLHSRGIPALFSFDIEGDVGVDPNHMVLWFNQPDLGLPSKEYFEEEAMRQIYADTLERLLISLIEEEDLQQQRQRKQPPALINNDDAAVWPPWPWPPWGGDDEGKPINRTLEAHDLAEGVVAFERKLAQASLDLDVLQQDPFATYNPVPVSNITDTVTQIHFPTYFSTFTPRNYPDRIIVTYPQYAVSLADILDETPSKVIEAYLVTRAALLLSPFLGMDTDAWQAQRSLLEALTGIKKGAVGDRGEYCIGRTEDALGFAAGRYFVNQTFGGDSREKGTKVITDIVDSFKASLSHIDWMDKESAEAAAQKADAIRVKVGFPISPNTLDPRSILNYYSLVKTNQEDFFGNILSSSISDTYKKWQQLGKPRDLNSWEMFPSTVNAYFNPPSNEIVFPAGILRPPFFSQDWPAYLSYGSFGHVAAHELTHAFDSAGRLYNQEGKLEKWWTNFTSEGFKTKQDCIVKQYSAYSIDDGKGGKVHVNGNLCASSCLPALSMILTDRFVRTSGENIGDTGLIQAFRAWKAQYNASEANGNEYLLPGLNYTREQLFFISFARIWAREMKPAAAVQRIRTDPHSPNRFRVDGTVSNMPEFASAFKCSKHAKLNPPNEDRCIFWS</sequence>
<evidence type="ECO:0000256" key="1">
    <source>
        <dbReference type="ARBA" id="ARBA00001947"/>
    </source>
</evidence>
<evidence type="ECO:0000259" key="10">
    <source>
        <dbReference type="Pfam" id="PF01431"/>
    </source>
</evidence>
<feature type="domain" description="Peptidase M13 C-terminal" evidence="10">
    <location>
        <begin position="774"/>
        <end position="881"/>
    </location>
</feature>
<organism evidence="12 13">
    <name type="scientific">Hypholoma sublateritium (strain FD-334 SS-4)</name>
    <dbReference type="NCBI Taxonomy" id="945553"/>
    <lineage>
        <taxon>Eukaryota</taxon>
        <taxon>Fungi</taxon>
        <taxon>Dikarya</taxon>
        <taxon>Basidiomycota</taxon>
        <taxon>Agaricomycotina</taxon>
        <taxon>Agaricomycetes</taxon>
        <taxon>Agaricomycetidae</taxon>
        <taxon>Agaricales</taxon>
        <taxon>Agaricineae</taxon>
        <taxon>Strophariaceae</taxon>
        <taxon>Hypholoma</taxon>
    </lineage>
</organism>
<dbReference type="InterPro" id="IPR024079">
    <property type="entry name" value="MetalloPept_cat_dom_sf"/>
</dbReference>
<feature type="transmembrane region" description="Helical" evidence="9">
    <location>
        <begin position="49"/>
        <end position="68"/>
    </location>
</feature>
<keyword evidence="9" id="KW-1133">Transmembrane helix</keyword>
<evidence type="ECO:0000256" key="9">
    <source>
        <dbReference type="SAM" id="Phobius"/>
    </source>
</evidence>
<keyword evidence="5" id="KW-0378">Hydrolase</keyword>
<dbReference type="Gene3D" id="3.40.390.10">
    <property type="entry name" value="Collagenase (Catalytic Domain)"/>
    <property type="match status" value="1"/>
</dbReference>
<dbReference type="GO" id="GO:0046872">
    <property type="term" value="F:metal ion binding"/>
    <property type="evidence" value="ECO:0007669"/>
    <property type="project" value="UniProtKB-KW"/>
</dbReference>
<dbReference type="CDD" id="cd08662">
    <property type="entry name" value="M13"/>
    <property type="match status" value="1"/>
</dbReference>